<dbReference type="GO" id="GO:0017038">
    <property type="term" value="P:protein import"/>
    <property type="evidence" value="ECO:0007669"/>
    <property type="project" value="InterPro"/>
</dbReference>
<dbReference type="GO" id="GO:0043952">
    <property type="term" value="P:protein transport by the Sec complex"/>
    <property type="evidence" value="ECO:0007669"/>
    <property type="project" value="TreeGrafter"/>
</dbReference>
<protein>
    <recommendedName>
        <fullName evidence="1">SecA Wing/Scaffold domain-containing protein</fullName>
    </recommendedName>
</protein>
<dbReference type="GO" id="GO:0031522">
    <property type="term" value="C:cell envelope Sec protein transport complex"/>
    <property type="evidence" value="ECO:0007669"/>
    <property type="project" value="TreeGrafter"/>
</dbReference>
<dbReference type="InterPro" id="IPR011116">
    <property type="entry name" value="SecA_Wing/Scaffold"/>
</dbReference>
<dbReference type="Gene3D" id="1.10.3060.10">
    <property type="entry name" value="Helical scaffold and wing domains of SecA"/>
    <property type="match status" value="1"/>
</dbReference>
<dbReference type="GO" id="GO:0005886">
    <property type="term" value="C:plasma membrane"/>
    <property type="evidence" value="ECO:0007669"/>
    <property type="project" value="TreeGrafter"/>
</dbReference>
<dbReference type="InterPro" id="IPR036266">
    <property type="entry name" value="SecA_Wing/Scaffold_sf"/>
</dbReference>
<accession>X1N8Z2</accession>
<dbReference type="GO" id="GO:0005524">
    <property type="term" value="F:ATP binding"/>
    <property type="evidence" value="ECO:0007669"/>
    <property type="project" value="InterPro"/>
</dbReference>
<dbReference type="InterPro" id="IPR000185">
    <property type="entry name" value="SecA"/>
</dbReference>
<name>X1N8Z2_9ZZZZ</name>
<dbReference type="PANTHER" id="PTHR30612:SF0">
    <property type="entry name" value="CHLOROPLAST PROTEIN-TRANSPORTING ATPASE"/>
    <property type="match status" value="1"/>
</dbReference>
<comment type="caution">
    <text evidence="2">The sequence shown here is derived from an EMBL/GenBank/DDBJ whole genome shotgun (WGS) entry which is preliminary data.</text>
</comment>
<dbReference type="AlphaFoldDB" id="X1N8Z2"/>
<organism evidence="2">
    <name type="scientific">marine sediment metagenome</name>
    <dbReference type="NCBI Taxonomy" id="412755"/>
    <lineage>
        <taxon>unclassified sequences</taxon>
        <taxon>metagenomes</taxon>
        <taxon>ecological metagenomes</taxon>
    </lineage>
</organism>
<sequence length="178" mass="20728">VEGYHFDMRKHLVEYDDVVNQQRELIYDERRKILSGADLKANILSMVKEELQNTVATHIADERGDDQNLEGLIADVSAIFPLPPELNVSALSQMKPKQIEDKLIEQAEVLYEQREAEMGANDMRILERLIMLRTIDNLWREHLTAMEGMRQQAGWERLRHIRPVDAYKSEGDQTLTDR</sequence>
<dbReference type="PANTHER" id="PTHR30612">
    <property type="entry name" value="SECA INNER MEMBRANE COMPONENT OF SEC PROTEIN SECRETION SYSTEM"/>
    <property type="match status" value="1"/>
</dbReference>
<dbReference type="GO" id="GO:0006605">
    <property type="term" value="P:protein targeting"/>
    <property type="evidence" value="ECO:0007669"/>
    <property type="project" value="InterPro"/>
</dbReference>
<dbReference type="EMBL" id="BARV01027683">
    <property type="protein sequence ID" value="GAI40078.1"/>
    <property type="molecule type" value="Genomic_DNA"/>
</dbReference>
<evidence type="ECO:0000313" key="2">
    <source>
        <dbReference type="EMBL" id="GAI40078.1"/>
    </source>
</evidence>
<dbReference type="Pfam" id="PF07516">
    <property type="entry name" value="SecA_SW"/>
    <property type="match status" value="1"/>
</dbReference>
<feature type="domain" description="SecA Wing/Scaffold" evidence="1">
    <location>
        <begin position="1"/>
        <end position="173"/>
    </location>
</feature>
<dbReference type="GO" id="GO:0005829">
    <property type="term" value="C:cytosol"/>
    <property type="evidence" value="ECO:0007669"/>
    <property type="project" value="TreeGrafter"/>
</dbReference>
<dbReference type="SUPFAM" id="SSF81886">
    <property type="entry name" value="Helical scaffold and wing domains of SecA"/>
    <property type="match status" value="1"/>
</dbReference>
<reference evidence="2" key="1">
    <citation type="journal article" date="2014" name="Front. Microbiol.">
        <title>High frequency of phylogenetically diverse reductive dehalogenase-homologous genes in deep subseafloor sedimentary metagenomes.</title>
        <authorList>
            <person name="Kawai M."/>
            <person name="Futagami T."/>
            <person name="Toyoda A."/>
            <person name="Takaki Y."/>
            <person name="Nishi S."/>
            <person name="Hori S."/>
            <person name="Arai W."/>
            <person name="Tsubouchi T."/>
            <person name="Morono Y."/>
            <person name="Uchiyama I."/>
            <person name="Ito T."/>
            <person name="Fujiyama A."/>
            <person name="Inagaki F."/>
            <person name="Takami H."/>
        </authorList>
    </citation>
    <scope>NUCLEOTIDE SEQUENCE</scope>
    <source>
        <strain evidence="2">Expedition CK06-06</strain>
    </source>
</reference>
<feature type="non-terminal residue" evidence="2">
    <location>
        <position position="1"/>
    </location>
</feature>
<dbReference type="GO" id="GO:0006886">
    <property type="term" value="P:intracellular protein transport"/>
    <property type="evidence" value="ECO:0007669"/>
    <property type="project" value="InterPro"/>
</dbReference>
<gene>
    <name evidence="2" type="ORF">S06H3_44505</name>
</gene>
<evidence type="ECO:0000259" key="1">
    <source>
        <dbReference type="Pfam" id="PF07516"/>
    </source>
</evidence>
<proteinExistence type="predicted"/>